<gene>
    <name evidence="2" type="ORF">AK812_SmicGene15010</name>
</gene>
<comment type="caution">
    <text evidence="2">The sequence shown here is derived from an EMBL/GenBank/DDBJ whole genome shotgun (WGS) entry which is preliminary data.</text>
</comment>
<evidence type="ECO:0000313" key="2">
    <source>
        <dbReference type="EMBL" id="OLQ02176.1"/>
    </source>
</evidence>
<name>A0A1Q9E427_SYMMI</name>
<accession>A0A1Q9E427</accession>
<feature type="region of interest" description="Disordered" evidence="1">
    <location>
        <begin position="298"/>
        <end position="349"/>
    </location>
</feature>
<feature type="compositionally biased region" description="Low complexity" evidence="1">
    <location>
        <begin position="330"/>
        <end position="339"/>
    </location>
</feature>
<protein>
    <submittedName>
        <fullName evidence="2">Uncharacterized protein</fullName>
    </submittedName>
</protein>
<dbReference type="OrthoDB" id="427314at2759"/>
<dbReference type="Proteomes" id="UP000186817">
    <property type="component" value="Unassembled WGS sequence"/>
</dbReference>
<keyword evidence="3" id="KW-1185">Reference proteome</keyword>
<proteinExistence type="predicted"/>
<reference evidence="2 3" key="1">
    <citation type="submission" date="2016-02" db="EMBL/GenBank/DDBJ databases">
        <title>Genome analysis of coral dinoflagellate symbionts highlights evolutionary adaptations to a symbiotic lifestyle.</title>
        <authorList>
            <person name="Aranda M."/>
            <person name="Li Y."/>
            <person name="Liew Y.J."/>
            <person name="Baumgarten S."/>
            <person name="Simakov O."/>
            <person name="Wilson M."/>
            <person name="Piel J."/>
            <person name="Ashoor H."/>
            <person name="Bougouffa S."/>
            <person name="Bajic V.B."/>
            <person name="Ryu T."/>
            <person name="Ravasi T."/>
            <person name="Bayer T."/>
            <person name="Micklem G."/>
            <person name="Kim H."/>
            <person name="Bhak J."/>
            <person name="Lajeunesse T.C."/>
            <person name="Voolstra C.R."/>
        </authorList>
    </citation>
    <scope>NUCLEOTIDE SEQUENCE [LARGE SCALE GENOMIC DNA]</scope>
    <source>
        <strain evidence="2 3">CCMP2467</strain>
    </source>
</reference>
<organism evidence="2 3">
    <name type="scientific">Symbiodinium microadriaticum</name>
    <name type="common">Dinoflagellate</name>
    <name type="synonym">Zooxanthella microadriatica</name>
    <dbReference type="NCBI Taxonomy" id="2951"/>
    <lineage>
        <taxon>Eukaryota</taxon>
        <taxon>Sar</taxon>
        <taxon>Alveolata</taxon>
        <taxon>Dinophyceae</taxon>
        <taxon>Suessiales</taxon>
        <taxon>Symbiodiniaceae</taxon>
        <taxon>Symbiodinium</taxon>
    </lineage>
</organism>
<evidence type="ECO:0000313" key="3">
    <source>
        <dbReference type="Proteomes" id="UP000186817"/>
    </source>
</evidence>
<evidence type="ECO:0000256" key="1">
    <source>
        <dbReference type="SAM" id="MobiDB-lite"/>
    </source>
</evidence>
<dbReference type="AlphaFoldDB" id="A0A1Q9E427"/>
<sequence>MHGWEPNTWSGQNVEAEPITVIHPTAWEVPEQEPSTLQSETIHLQQELARVRSDLFRSEQKLEALRGITAPAERQENVADRLVPKVDYEGEGPRELIPIVLGFERLGELLSHLHPHELQEAAKAKELSTLRPWPQGQGDLSHCEDPEGLVTKYVEQSLVWAAMIVSRCRSMFVLAHLKQKRMGAVNLFLSLSRACQHSMARTWQRWRRSALLMQRSAQKKQEQLQLWSQALARTLRLKLLHAQMKHQLLRFFNCWHRQAAQGSRFSQCPSKDWSDKQRIHGVDRVSRLLNIPASPWQSALSTDGHDSPNASHGQEHSWESWQSWRKAPRSSESSPRGQRSPPPRQLRAPKPSLRGLFLLMADGLVASQLHAVLLQWHKGFATRKTAALALQRVLHKCLERRRRDALLRLRFGTIQTRPVRVSSDKGLQVFLPGRPSVDRSIQAMAVVRPSSEKGMQTLRERDISNNPWCQLWLTRILRRGQRRYLARAWCAWTREHMLRRLAVVLNSRLASRLQSVRWRTMHRFLSAWNTHCLRQHLLRIQQVRHGKTQALVRAVCRLTLPGKVGLKALLRVWRESIAAEVEALRSIFRGWRLFSFRTRALLHARRFVERRGAEDARQHSYTLFTGWKSAARDISERRDCAAHFRQSRLASKEELAKLCGRALLERTWARWRHLAAEASARFRSSRLLALKGELQTPRRVLLSFQGWKMLFFARRSHPTRRPARAMDSFGFVPLLTAIVSGWRNVVKRRQHRQLAASNMSRATTATISSLLLVALCRWSRLACQSRQWARASKWQEQLSSQLAALRRSRYLHAGWCGFAVLRGNRKARRVKAFMDPEAVAARRALLHSTPSDVWLLQVLQVFRLEVESSRSRKREIAFQMQGKKLTQLVAGAMLPKWEAASRCALLGRAFAVLRQAALQGQRPMWVGARPSWAVDGGGSGSAVKGKLKQQVLRYANGRITPVSKTLAKKDSAPLMIGRCRDFVDRPYGQRRLATAFKWMEANAPVVFPAGIVERDGTRSSGLQDKPNKQVPHVGKFLIGCLRSTHHKAWLPLPNRTTKLGAPGDSKWPVPMKAMRHFAQASMLQFRRELEEERGALRLREQEDFASRARNRYNFMRPVIHCWRMAAAHGRQAAWVHLLTCKVHAGDHKGMVTAIAFFAWWRSSMRLRRCQRSIMILMNWRQRKAQSKLLTAWWGEAARQRLLSGFCRDFDHTRKRRPTSSFMANVIRSAQTITPLRPSPQLQITLLIKASSGKRTCHR</sequence>
<dbReference type="EMBL" id="LSRX01000271">
    <property type="protein sequence ID" value="OLQ02176.1"/>
    <property type="molecule type" value="Genomic_DNA"/>
</dbReference>